<dbReference type="InterPro" id="IPR017734">
    <property type="entry name" value="T6SS_SciN"/>
</dbReference>
<feature type="signal peptide" evidence="1">
    <location>
        <begin position="1"/>
        <end position="28"/>
    </location>
</feature>
<accession>A0A379U049</accession>
<gene>
    <name evidence="2" type="ORF">NCTC10060_02265</name>
    <name evidence="3" type="ORF">NCTC10060_03469</name>
</gene>
<dbReference type="Pfam" id="PF12790">
    <property type="entry name" value="T6SS-SciN"/>
    <property type="match status" value="1"/>
</dbReference>
<dbReference type="PROSITE" id="PS51257">
    <property type="entry name" value="PROKAR_LIPOPROTEIN"/>
    <property type="match status" value="1"/>
</dbReference>
<evidence type="ECO:0000313" key="2">
    <source>
        <dbReference type="EMBL" id="SUG55139.1"/>
    </source>
</evidence>
<evidence type="ECO:0000313" key="3">
    <source>
        <dbReference type="EMBL" id="SUG56296.1"/>
    </source>
</evidence>
<dbReference type="InterPro" id="IPR038706">
    <property type="entry name" value="Type_VI_SciN-like_sf"/>
</dbReference>
<organism evidence="2 4">
    <name type="scientific">Salmonella diarizonae</name>
    <dbReference type="NCBI Taxonomy" id="59204"/>
    <lineage>
        <taxon>Bacteria</taxon>
        <taxon>Pseudomonadati</taxon>
        <taxon>Pseudomonadota</taxon>
        <taxon>Gammaproteobacteria</taxon>
        <taxon>Enterobacterales</taxon>
        <taxon>Enterobacteriaceae</taxon>
        <taxon>Salmonella</taxon>
    </lineage>
</organism>
<dbReference type="EMBL" id="UGXH01000003">
    <property type="protein sequence ID" value="SUG55139.1"/>
    <property type="molecule type" value="Genomic_DNA"/>
</dbReference>
<sequence length="179" mass="19843">MKSDMTKQYRLLAALLPLAFLLSGCGLTQSVSDGTKSVVTAIFYKTVKTLRLDLKARAALNPDEDGMPLATDVWVYQLKDRQAFDKADYAALQSDANTVLGADLVAEKDVWVRPGNTVSLDMLLDEKAQYVALVAQFRSPDARKNDWRLVLTRDDLDPDKARTVSLEGNSLMLKTSDDK</sequence>
<proteinExistence type="predicted"/>
<dbReference type="AlphaFoldDB" id="A0A379U049"/>
<dbReference type="Gene3D" id="2.60.40.4150">
    <property type="entry name" value="Type VI secretion system, lipoprotein SciN"/>
    <property type="match status" value="1"/>
</dbReference>
<name>A0A379U049_SALDZ</name>
<keyword evidence="1" id="KW-0732">Signal</keyword>
<feature type="chain" id="PRO_5036071887" evidence="1">
    <location>
        <begin position="29"/>
        <end position="179"/>
    </location>
</feature>
<keyword evidence="2" id="KW-0449">Lipoprotein</keyword>
<reference evidence="2 4" key="1">
    <citation type="submission" date="2018-06" db="EMBL/GenBank/DDBJ databases">
        <authorList>
            <consortium name="Pathogen Informatics"/>
            <person name="Doyle S."/>
        </authorList>
    </citation>
    <scope>NUCLEOTIDE SEQUENCE [LARGE SCALE GENOMIC DNA]</scope>
    <source>
        <strain evidence="2 4">NCTC10060</strain>
    </source>
</reference>
<dbReference type="EMBL" id="UGXH01000003">
    <property type="protein sequence ID" value="SUG56296.1"/>
    <property type="molecule type" value="Genomic_DNA"/>
</dbReference>
<protein>
    <submittedName>
        <fullName evidence="2">Type VI secretion lipoprotein</fullName>
    </submittedName>
</protein>
<evidence type="ECO:0000256" key="1">
    <source>
        <dbReference type="SAM" id="SignalP"/>
    </source>
</evidence>
<evidence type="ECO:0000313" key="4">
    <source>
        <dbReference type="Proteomes" id="UP000254633"/>
    </source>
</evidence>
<dbReference type="Proteomes" id="UP000254633">
    <property type="component" value="Unassembled WGS sequence"/>
</dbReference>
<dbReference type="NCBIfam" id="TIGR03352">
    <property type="entry name" value="VI_chp_3"/>
    <property type="match status" value="1"/>
</dbReference>
<dbReference type="PANTHER" id="PTHR37625:SF4">
    <property type="entry name" value="OUTER MEMBRANE LIPOPROTEIN"/>
    <property type="match status" value="1"/>
</dbReference>
<dbReference type="PANTHER" id="PTHR37625">
    <property type="entry name" value="OUTER MEMBRANE LIPOPROTEIN-RELATED"/>
    <property type="match status" value="1"/>
</dbReference>